<dbReference type="OrthoDB" id="4542805at2"/>
<name>A0A3M2LBT0_9NOCA</name>
<dbReference type="RefSeq" id="WP_122186950.1">
    <property type="nucleotide sequence ID" value="NZ_RFFH01000002.1"/>
</dbReference>
<evidence type="ECO:0000313" key="1">
    <source>
        <dbReference type="EMBL" id="RMI34023.1"/>
    </source>
</evidence>
<accession>A0A3M2LBT0</accession>
<proteinExistence type="predicted"/>
<dbReference type="AlphaFoldDB" id="A0A3M2LBT0"/>
<dbReference type="EMBL" id="RFFH01000002">
    <property type="protein sequence ID" value="RMI34023.1"/>
    <property type="molecule type" value="Genomic_DNA"/>
</dbReference>
<gene>
    <name evidence="1" type="ORF">EBN03_06155</name>
</gene>
<comment type="caution">
    <text evidence="1">The sequence shown here is derived from an EMBL/GenBank/DDBJ whole genome shotgun (WGS) entry which is preliminary data.</text>
</comment>
<reference evidence="1 2" key="1">
    <citation type="submission" date="2018-10" db="EMBL/GenBank/DDBJ databases">
        <title>Isolation from cow dung.</title>
        <authorList>
            <person name="Ling L."/>
        </authorList>
    </citation>
    <scope>NUCLEOTIDE SEQUENCE [LARGE SCALE GENOMIC DNA]</scope>
    <source>
        <strain evidence="1 2">NEAU-LL90</strain>
    </source>
</reference>
<organism evidence="1 2">
    <name type="scientific">Nocardia stercoris</name>
    <dbReference type="NCBI Taxonomy" id="2483361"/>
    <lineage>
        <taxon>Bacteria</taxon>
        <taxon>Bacillati</taxon>
        <taxon>Actinomycetota</taxon>
        <taxon>Actinomycetes</taxon>
        <taxon>Mycobacteriales</taxon>
        <taxon>Nocardiaceae</taxon>
        <taxon>Nocardia</taxon>
    </lineage>
</organism>
<keyword evidence="2" id="KW-1185">Reference proteome</keyword>
<protein>
    <submittedName>
        <fullName evidence="1">Uncharacterized protein</fullName>
    </submittedName>
</protein>
<sequence>MNATTIHVDHDTTKRLGHWTDATRFDISARYGSAVVDLRSPEIAGSDDIVVEVAIDHGMIKLLVPDDAVIDQTGLTWTGRGRVKDMARPKDAAGRVVRLTGTVASGEIRVHRAGIAVLSALFSREFFEDAKRARREGRTPTVADPANTPR</sequence>
<dbReference type="Proteomes" id="UP000279275">
    <property type="component" value="Unassembled WGS sequence"/>
</dbReference>
<evidence type="ECO:0000313" key="2">
    <source>
        <dbReference type="Proteomes" id="UP000279275"/>
    </source>
</evidence>